<feature type="transmembrane region" description="Helical" evidence="1">
    <location>
        <begin position="79"/>
        <end position="100"/>
    </location>
</feature>
<proteinExistence type="predicted"/>
<dbReference type="GeneID" id="28823066"/>
<dbReference type="InParanoid" id="A0A194X9R7"/>
<dbReference type="Proteomes" id="UP000070700">
    <property type="component" value="Unassembled WGS sequence"/>
</dbReference>
<feature type="transmembrane region" description="Helical" evidence="1">
    <location>
        <begin position="26"/>
        <end position="59"/>
    </location>
</feature>
<protein>
    <submittedName>
        <fullName evidence="2">Uncharacterized protein</fullName>
    </submittedName>
</protein>
<keyword evidence="1" id="KW-1133">Transmembrane helix</keyword>
<name>A0A194X9R7_MOLSC</name>
<reference evidence="2 3" key="1">
    <citation type="submission" date="2015-10" db="EMBL/GenBank/DDBJ databases">
        <title>Full genome of DAOMC 229536 Phialocephala scopiformis, a fungal endophyte of spruce producing the potent anti-insectan compound rugulosin.</title>
        <authorList>
            <consortium name="DOE Joint Genome Institute"/>
            <person name="Walker A.K."/>
            <person name="Frasz S.L."/>
            <person name="Seifert K.A."/>
            <person name="Miller J.D."/>
            <person name="Mondo S.J."/>
            <person name="Labutti K."/>
            <person name="Lipzen A."/>
            <person name="Dockter R."/>
            <person name="Kennedy M."/>
            <person name="Grigoriev I.V."/>
            <person name="Spatafora J.W."/>
        </authorList>
    </citation>
    <scope>NUCLEOTIDE SEQUENCE [LARGE SCALE GENOMIC DNA]</scope>
    <source>
        <strain evidence="2 3">CBS 120377</strain>
    </source>
</reference>
<dbReference type="EMBL" id="KQ947415">
    <property type="protein sequence ID" value="KUJ16911.1"/>
    <property type="molecule type" value="Genomic_DNA"/>
</dbReference>
<dbReference type="KEGG" id="psco:LY89DRAFT_67316"/>
<sequence length="163" mass="18160">MLFVYLMCSIGRSFDDNSPWRLYQSWAIHTFLSTAVAGIISWGWVVVAISHLSLQCFLLKLVHVSITRAVLLKPRTGRASVLVVTHFVCFVGIVVASSVASICSVFRCRFGIYFRCGCLHFCGAFSFGFCSEPGTWVAKCPSRTQISYSCYVSSYVQSFSVTF</sequence>
<organism evidence="2 3">
    <name type="scientific">Mollisia scopiformis</name>
    <name type="common">Conifer needle endophyte fungus</name>
    <name type="synonym">Phialocephala scopiformis</name>
    <dbReference type="NCBI Taxonomy" id="149040"/>
    <lineage>
        <taxon>Eukaryota</taxon>
        <taxon>Fungi</taxon>
        <taxon>Dikarya</taxon>
        <taxon>Ascomycota</taxon>
        <taxon>Pezizomycotina</taxon>
        <taxon>Leotiomycetes</taxon>
        <taxon>Helotiales</taxon>
        <taxon>Mollisiaceae</taxon>
        <taxon>Mollisia</taxon>
    </lineage>
</organism>
<evidence type="ECO:0000313" key="3">
    <source>
        <dbReference type="Proteomes" id="UP000070700"/>
    </source>
</evidence>
<keyword evidence="1" id="KW-0812">Transmembrane</keyword>
<dbReference type="AlphaFoldDB" id="A0A194X9R7"/>
<gene>
    <name evidence="2" type="ORF">LY89DRAFT_67316</name>
</gene>
<keyword evidence="3" id="KW-1185">Reference proteome</keyword>
<keyword evidence="1" id="KW-0472">Membrane</keyword>
<accession>A0A194X9R7</accession>
<dbReference type="RefSeq" id="XP_018071266.1">
    <property type="nucleotide sequence ID" value="XM_018213340.1"/>
</dbReference>
<evidence type="ECO:0000256" key="1">
    <source>
        <dbReference type="SAM" id="Phobius"/>
    </source>
</evidence>
<evidence type="ECO:0000313" key="2">
    <source>
        <dbReference type="EMBL" id="KUJ16911.1"/>
    </source>
</evidence>